<organism evidence="1">
    <name type="scientific">Tanacetum cinerariifolium</name>
    <name type="common">Dalmatian daisy</name>
    <name type="synonym">Chrysanthemum cinerariifolium</name>
    <dbReference type="NCBI Taxonomy" id="118510"/>
    <lineage>
        <taxon>Eukaryota</taxon>
        <taxon>Viridiplantae</taxon>
        <taxon>Streptophyta</taxon>
        <taxon>Embryophyta</taxon>
        <taxon>Tracheophyta</taxon>
        <taxon>Spermatophyta</taxon>
        <taxon>Magnoliopsida</taxon>
        <taxon>eudicotyledons</taxon>
        <taxon>Gunneridae</taxon>
        <taxon>Pentapetalae</taxon>
        <taxon>asterids</taxon>
        <taxon>campanulids</taxon>
        <taxon>Asterales</taxon>
        <taxon>Asteraceae</taxon>
        <taxon>Asteroideae</taxon>
        <taxon>Anthemideae</taxon>
        <taxon>Anthemidinae</taxon>
        <taxon>Tanacetum</taxon>
    </lineage>
</organism>
<sequence>HSPQSVRSDPESRSNLGRFHGEIAEAGATSGAIFAEVRGRMQEPRGETRGSLRPSWRSFQYKLSKRIYGIQLGKRKLETRSLRYGHNVRYG</sequence>
<dbReference type="EMBL" id="BKCJ011747468">
    <property type="protein sequence ID" value="GFD49786.1"/>
    <property type="molecule type" value="Genomic_DNA"/>
</dbReference>
<gene>
    <name evidence="1" type="ORF">Tci_921755</name>
</gene>
<reference evidence="1" key="1">
    <citation type="journal article" date="2019" name="Sci. Rep.">
        <title>Draft genome of Tanacetum cinerariifolium, the natural source of mosquito coil.</title>
        <authorList>
            <person name="Yamashiro T."/>
            <person name="Shiraishi A."/>
            <person name="Satake H."/>
            <person name="Nakayama K."/>
        </authorList>
    </citation>
    <scope>NUCLEOTIDE SEQUENCE</scope>
</reference>
<proteinExistence type="predicted"/>
<accession>A0A699WW58</accession>
<comment type="caution">
    <text evidence="1">The sequence shown here is derived from an EMBL/GenBank/DDBJ whole genome shotgun (WGS) entry which is preliminary data.</text>
</comment>
<protein>
    <submittedName>
        <fullName evidence="1">Uncharacterized protein</fullName>
    </submittedName>
</protein>
<evidence type="ECO:0000313" key="1">
    <source>
        <dbReference type="EMBL" id="GFD49786.1"/>
    </source>
</evidence>
<name>A0A699WW58_TANCI</name>
<feature type="non-terminal residue" evidence="1">
    <location>
        <position position="1"/>
    </location>
</feature>
<dbReference type="AlphaFoldDB" id="A0A699WW58"/>